<evidence type="ECO:0000313" key="9">
    <source>
        <dbReference type="EMBL" id="EJT71096.1"/>
    </source>
</evidence>
<keyword evidence="3" id="KW-0805">Transcription regulation</keyword>
<evidence type="ECO:0000259" key="8">
    <source>
        <dbReference type="PROSITE" id="PS50048"/>
    </source>
</evidence>
<evidence type="ECO:0000313" key="11">
    <source>
        <dbReference type="Proteomes" id="UP000006039"/>
    </source>
</evidence>
<dbReference type="PROSITE" id="PS50048">
    <property type="entry name" value="ZN2_CY6_FUNGAL_2"/>
    <property type="match status" value="1"/>
</dbReference>
<dbReference type="Pfam" id="PF00172">
    <property type="entry name" value="Zn_clus"/>
    <property type="match status" value="1"/>
</dbReference>
<keyword evidence="2" id="KW-0862">Zinc</keyword>
<keyword evidence="7" id="KW-0812">Transmembrane</keyword>
<dbReference type="GO" id="GO:0000981">
    <property type="term" value="F:DNA-binding transcription factor activity, RNA polymerase II-specific"/>
    <property type="evidence" value="ECO:0007669"/>
    <property type="project" value="InterPro"/>
</dbReference>
<name>J3PF38_GAET3</name>
<organism evidence="9">
    <name type="scientific">Gaeumannomyces tritici (strain R3-111a-1)</name>
    <name type="common">Wheat and barley take-all root rot fungus</name>
    <name type="synonym">Gaeumannomyces graminis var. tritici</name>
    <dbReference type="NCBI Taxonomy" id="644352"/>
    <lineage>
        <taxon>Eukaryota</taxon>
        <taxon>Fungi</taxon>
        <taxon>Dikarya</taxon>
        <taxon>Ascomycota</taxon>
        <taxon>Pezizomycotina</taxon>
        <taxon>Sordariomycetes</taxon>
        <taxon>Sordariomycetidae</taxon>
        <taxon>Magnaporthales</taxon>
        <taxon>Magnaporthaceae</taxon>
        <taxon>Gaeumannomyces</taxon>
    </lineage>
</organism>
<dbReference type="GO" id="GO:0008270">
    <property type="term" value="F:zinc ion binding"/>
    <property type="evidence" value="ECO:0007669"/>
    <property type="project" value="InterPro"/>
</dbReference>
<dbReference type="VEuPathDB" id="FungiDB:GGTG_12117"/>
<gene>
    <name evidence="10" type="primary">20352575</name>
    <name evidence="9" type="ORF">GGTG_12117</name>
</gene>
<dbReference type="SUPFAM" id="SSF57701">
    <property type="entry name" value="Zn2/Cys6 DNA-binding domain"/>
    <property type="match status" value="1"/>
</dbReference>
<dbReference type="InterPro" id="IPR036864">
    <property type="entry name" value="Zn2-C6_fun-type_DNA-bd_sf"/>
</dbReference>
<reference evidence="10" key="4">
    <citation type="journal article" date="2015" name="G3 (Bethesda)">
        <title>Genome sequences of three phytopathogenic species of the Magnaporthaceae family of fungi.</title>
        <authorList>
            <person name="Okagaki L.H."/>
            <person name="Nunes C.C."/>
            <person name="Sailsbery J."/>
            <person name="Clay B."/>
            <person name="Brown D."/>
            <person name="John T."/>
            <person name="Oh Y."/>
            <person name="Young N."/>
            <person name="Fitzgerald M."/>
            <person name="Haas B.J."/>
            <person name="Zeng Q."/>
            <person name="Young S."/>
            <person name="Adiconis X."/>
            <person name="Fan L."/>
            <person name="Levin J.Z."/>
            <person name="Mitchell T.K."/>
            <person name="Okubara P.A."/>
            <person name="Farman M.L."/>
            <person name="Kohn L.M."/>
            <person name="Birren B."/>
            <person name="Ma L.-J."/>
            <person name="Dean R.A."/>
        </authorList>
    </citation>
    <scope>NUCLEOTIDE SEQUENCE</scope>
    <source>
        <strain evidence="10">R3-111a-1</strain>
    </source>
</reference>
<feature type="transmembrane region" description="Helical" evidence="7">
    <location>
        <begin position="174"/>
        <end position="195"/>
    </location>
</feature>
<reference evidence="10" key="5">
    <citation type="submission" date="2018-04" db="UniProtKB">
        <authorList>
            <consortium name="EnsemblFungi"/>
        </authorList>
    </citation>
    <scope>IDENTIFICATION</scope>
    <source>
        <strain evidence="10">R3-111a-1</strain>
    </source>
</reference>
<accession>J3PF38</accession>
<keyword evidence="6" id="KW-0539">Nucleus</keyword>
<reference evidence="11" key="1">
    <citation type="submission" date="2010-07" db="EMBL/GenBank/DDBJ databases">
        <title>The genome sequence of Gaeumannomyces graminis var. tritici strain R3-111a-1.</title>
        <authorList>
            <consortium name="The Broad Institute Genome Sequencing Platform"/>
            <person name="Ma L.-J."/>
            <person name="Dead R."/>
            <person name="Young S."/>
            <person name="Zeng Q."/>
            <person name="Koehrsen M."/>
            <person name="Alvarado L."/>
            <person name="Berlin A."/>
            <person name="Chapman S.B."/>
            <person name="Chen Z."/>
            <person name="Freedman E."/>
            <person name="Gellesch M."/>
            <person name="Goldberg J."/>
            <person name="Griggs A."/>
            <person name="Gujja S."/>
            <person name="Heilman E.R."/>
            <person name="Heiman D."/>
            <person name="Hepburn T."/>
            <person name="Howarth C."/>
            <person name="Jen D."/>
            <person name="Larson L."/>
            <person name="Mehta T."/>
            <person name="Neiman D."/>
            <person name="Pearson M."/>
            <person name="Roberts A."/>
            <person name="Saif S."/>
            <person name="Shea T."/>
            <person name="Shenoy N."/>
            <person name="Sisk P."/>
            <person name="Stolte C."/>
            <person name="Sykes S."/>
            <person name="Walk T."/>
            <person name="White J."/>
            <person name="Yandava C."/>
            <person name="Haas B."/>
            <person name="Nusbaum C."/>
            <person name="Birren B."/>
        </authorList>
    </citation>
    <scope>NUCLEOTIDE SEQUENCE [LARGE SCALE GENOMIC DNA]</scope>
    <source>
        <strain evidence="11">R3-111a-1</strain>
    </source>
</reference>
<evidence type="ECO:0000256" key="1">
    <source>
        <dbReference type="ARBA" id="ARBA00022723"/>
    </source>
</evidence>
<evidence type="ECO:0000256" key="5">
    <source>
        <dbReference type="ARBA" id="ARBA00023163"/>
    </source>
</evidence>
<dbReference type="GeneID" id="20352575"/>
<dbReference type="InterPro" id="IPR001138">
    <property type="entry name" value="Zn2Cys6_DnaBD"/>
</dbReference>
<keyword evidence="1" id="KW-0479">Metal-binding</keyword>
<dbReference type="Proteomes" id="UP000006039">
    <property type="component" value="Unassembled WGS sequence"/>
</dbReference>
<dbReference type="PANTHER" id="PTHR36206:SF16">
    <property type="entry name" value="TRANSCRIPTION FACTOR DOMAIN-CONTAINING PROTEIN-RELATED"/>
    <property type="match status" value="1"/>
</dbReference>
<keyword evidence="7" id="KW-0472">Membrane</keyword>
<evidence type="ECO:0000256" key="2">
    <source>
        <dbReference type="ARBA" id="ARBA00022833"/>
    </source>
</evidence>
<proteinExistence type="predicted"/>
<dbReference type="RefSeq" id="XP_009228274.1">
    <property type="nucleotide sequence ID" value="XM_009230010.1"/>
</dbReference>
<dbReference type="EMBL" id="GL385401">
    <property type="protein sequence ID" value="EJT71096.1"/>
    <property type="molecule type" value="Genomic_DNA"/>
</dbReference>
<evidence type="ECO:0000256" key="6">
    <source>
        <dbReference type="ARBA" id="ARBA00023242"/>
    </source>
</evidence>
<dbReference type="OrthoDB" id="2593732at2759"/>
<dbReference type="EnsemblFungi" id="EJT71096">
    <property type="protein sequence ID" value="EJT71096"/>
    <property type="gene ID" value="GGTG_12117"/>
</dbReference>
<evidence type="ECO:0000256" key="3">
    <source>
        <dbReference type="ARBA" id="ARBA00023015"/>
    </source>
</evidence>
<evidence type="ECO:0000256" key="4">
    <source>
        <dbReference type="ARBA" id="ARBA00023125"/>
    </source>
</evidence>
<reference evidence="9" key="2">
    <citation type="submission" date="2010-07" db="EMBL/GenBank/DDBJ databases">
        <authorList>
            <consortium name="The Broad Institute Genome Sequencing Platform"/>
            <consortium name="Broad Institute Genome Sequencing Center for Infectious Disease"/>
            <person name="Ma L.-J."/>
            <person name="Dead R."/>
            <person name="Young S."/>
            <person name="Zeng Q."/>
            <person name="Koehrsen M."/>
            <person name="Alvarado L."/>
            <person name="Berlin A."/>
            <person name="Chapman S.B."/>
            <person name="Chen Z."/>
            <person name="Freedman E."/>
            <person name="Gellesch M."/>
            <person name="Goldberg J."/>
            <person name="Griggs A."/>
            <person name="Gujja S."/>
            <person name="Heilman E.R."/>
            <person name="Heiman D."/>
            <person name="Hepburn T."/>
            <person name="Howarth C."/>
            <person name="Jen D."/>
            <person name="Larson L."/>
            <person name="Mehta T."/>
            <person name="Neiman D."/>
            <person name="Pearson M."/>
            <person name="Roberts A."/>
            <person name="Saif S."/>
            <person name="Shea T."/>
            <person name="Shenoy N."/>
            <person name="Sisk P."/>
            <person name="Stolte C."/>
            <person name="Sykes S."/>
            <person name="Walk T."/>
            <person name="White J."/>
            <person name="Yandava C."/>
            <person name="Haas B."/>
            <person name="Nusbaum C."/>
            <person name="Birren B."/>
        </authorList>
    </citation>
    <scope>NUCLEOTIDE SEQUENCE</scope>
    <source>
        <strain evidence="9">R3-111a-1</strain>
    </source>
</reference>
<keyword evidence="5" id="KW-0804">Transcription</keyword>
<evidence type="ECO:0000256" key="7">
    <source>
        <dbReference type="SAM" id="Phobius"/>
    </source>
</evidence>
<feature type="domain" description="Zn(2)-C6 fungal-type" evidence="8">
    <location>
        <begin position="12"/>
        <end position="40"/>
    </location>
</feature>
<dbReference type="PROSITE" id="PS00463">
    <property type="entry name" value="ZN2_CY6_FUNGAL_1"/>
    <property type="match status" value="1"/>
</dbReference>
<dbReference type="AlphaFoldDB" id="J3PF38"/>
<dbReference type="InterPro" id="IPR052360">
    <property type="entry name" value="Transcr_Regulatory_Proteins"/>
</dbReference>
<evidence type="ECO:0000313" key="10">
    <source>
        <dbReference type="EnsemblFungi" id="EJT71096"/>
    </source>
</evidence>
<dbReference type="SMART" id="SM00066">
    <property type="entry name" value="GAL4"/>
    <property type="match status" value="1"/>
</dbReference>
<dbReference type="eggNOG" id="ENOG502RX2V">
    <property type="taxonomic scope" value="Eukaryota"/>
</dbReference>
<dbReference type="HOGENOM" id="CLU_011409_12_1_1"/>
<keyword evidence="11" id="KW-1185">Reference proteome</keyword>
<protein>
    <recommendedName>
        <fullName evidence="8">Zn(2)-C6 fungal-type domain-containing protein</fullName>
    </recommendedName>
</protein>
<dbReference type="PANTHER" id="PTHR36206">
    <property type="entry name" value="ASPERCRYPTIN BIOSYNTHESIS CLUSTER-SPECIFIC TRANSCRIPTION REGULATOR ATNN-RELATED"/>
    <property type="match status" value="1"/>
</dbReference>
<dbReference type="PRINTS" id="PR00755">
    <property type="entry name" value="AFLATOXINBRP"/>
</dbReference>
<sequence>MARKGSKKVKTGCRTCKIRKVKCDEQRPACVRCTSTGRSCDGYEGPRDRSPAAADGAVAVSHRPHAKLAPRTAVWLVTGPRLSEPESRSFQHYQEVTAPEYSRVCDDFFWRGAVMVLGQTQPAVQHALIAVSSIHEQFHLAAAGPSIAFATRQYNTAIRHMISKSAVDDERETGAILVVSILFATLEFLLGNHVIAIEHCRHAVLIFNGMRFVSPWMRKNLLPFIRRATTYPLFLAGHVNYEPLPALVDDFGGALSRTTFQTLDEAREVLHGLASQATRLLHLANPFRIGSRRAEPIPESLRAEHHAALAALDRWSEMFAIFRALPRGASPPRQQREDWCVDPLTELQMRALTARAWLAAHYDLDAGELAFDDHMDDFRRINDLARSMVQRKNCSSDGDQQSHQSARFRFDVGVMPPLYFTVRWCRDLAVRLDALRLLCQLCHGDECIFDIYTLASALRAVIDREHAIDLASLPWQGGDGVHEYLPAYRDDISAMNPQAWAAPAESALAKRRVWDATIMPETAQVPEPVFDGKATEKCRVRYVEIVNDRVCHTDEIVTVVTNLTANVVASGIHAQRMAALRKSVQNADPLVHGPAIWLSWGGC</sequence>
<dbReference type="GO" id="GO:0003677">
    <property type="term" value="F:DNA binding"/>
    <property type="evidence" value="ECO:0007669"/>
    <property type="project" value="UniProtKB-KW"/>
</dbReference>
<keyword evidence="4" id="KW-0238">DNA-binding</keyword>
<dbReference type="CDD" id="cd00067">
    <property type="entry name" value="GAL4"/>
    <property type="match status" value="1"/>
</dbReference>
<reference evidence="9" key="3">
    <citation type="submission" date="2010-09" db="EMBL/GenBank/DDBJ databases">
        <title>Annotation of Gaeumannomyces graminis var. tritici R3-111a-1.</title>
        <authorList>
            <consortium name="The Broad Institute Genome Sequencing Platform"/>
            <person name="Ma L.-J."/>
            <person name="Dead R."/>
            <person name="Young S.K."/>
            <person name="Zeng Q."/>
            <person name="Gargeya S."/>
            <person name="Fitzgerald M."/>
            <person name="Haas B."/>
            <person name="Abouelleil A."/>
            <person name="Alvarado L."/>
            <person name="Arachchi H.M."/>
            <person name="Berlin A."/>
            <person name="Brown A."/>
            <person name="Chapman S.B."/>
            <person name="Chen Z."/>
            <person name="Dunbar C."/>
            <person name="Freedman E."/>
            <person name="Gearin G."/>
            <person name="Gellesch M."/>
            <person name="Goldberg J."/>
            <person name="Griggs A."/>
            <person name="Gujja S."/>
            <person name="Heiman D."/>
            <person name="Howarth C."/>
            <person name="Larson L."/>
            <person name="Lui A."/>
            <person name="MacDonald P.J.P."/>
            <person name="Mehta T."/>
            <person name="Montmayeur A."/>
            <person name="Murphy C."/>
            <person name="Neiman D."/>
            <person name="Pearson M."/>
            <person name="Priest M."/>
            <person name="Roberts A."/>
            <person name="Saif S."/>
            <person name="Shea T."/>
            <person name="Shenoy N."/>
            <person name="Sisk P."/>
            <person name="Stolte C."/>
            <person name="Sykes S."/>
            <person name="Yandava C."/>
            <person name="Wortman J."/>
            <person name="Nusbaum C."/>
            <person name="Birren B."/>
        </authorList>
    </citation>
    <scope>NUCLEOTIDE SEQUENCE</scope>
    <source>
        <strain evidence="9">R3-111a-1</strain>
    </source>
</reference>
<dbReference type="STRING" id="644352.J3PF38"/>
<dbReference type="Gene3D" id="4.10.240.10">
    <property type="entry name" value="Zn(2)-C6 fungal-type DNA-binding domain"/>
    <property type="match status" value="1"/>
</dbReference>
<keyword evidence="7" id="KW-1133">Transmembrane helix</keyword>